<dbReference type="Proteomes" id="UP000033684">
    <property type="component" value="Unassembled WGS sequence"/>
</dbReference>
<keyword evidence="1" id="KW-0175">Coiled coil</keyword>
<dbReference type="RefSeq" id="WP_045777723.1">
    <property type="nucleotide sequence ID" value="NZ_LAJX01000004.1"/>
</dbReference>
<sequence length="538" mass="60408">MQLTADISAQEAKLTGFNNDGSDDAKAKLISLKNKLAASKRKLETLDAKYKEIEENTTATIKQKSVFLRAKAASGELPFDASVIDNTDAVLISREGQIIKAGAIFEFKTLKYVDNKINDLALVTELNIQEKFFIVRARNLTYDIRIYLADLHNYQLQPVAMTKEDWEVAVMLAKNLSIKDIIELGVDTFTKYRKQIKLYYGYHYISSIDGDYSVVKNYNSNNPIDDNFVFPDANSEDIKRAIAKQYYVGKNTNEVIRDLIIPLYGSSGWEESLKQYANLTPQEEVLSQAALAFSKIAVEYDKSEIDLASTISYSDRIGLIERIESTINGDNRESIKQWVNEFLNDRKSKALEIIAEKRRKDEEEQVKSDPNYKEIPVAIADKLKSIGITAKYNAQSVYAGRSHRSAFTMLFLQDSNGKNGLLFKAKEDLKTYFGAQFGTDIGAGLMGAWWFITADKDINKVLSTITGENSVAELAEQKAKPEKLIVPEGKVKIGDTVAGFVVTSLGKSWEAKDYHISKVKADSGFEIEEGDSIQYARF</sequence>
<accession>A0A0F3IR69</accession>
<name>A0A0F3IR69_9GAMM</name>
<proteinExistence type="predicted"/>
<reference evidence="3" key="1">
    <citation type="submission" date="2015-03" db="EMBL/GenBank/DDBJ databases">
        <title>Draft genome sequence of a novel methanotroph (Sn10-6) isolated from flooded ricefield rhizosphere in India.</title>
        <authorList>
            <person name="Pandit P.S."/>
            <person name="Pore S.D."/>
            <person name="Arora P."/>
            <person name="Kapse N.G."/>
            <person name="Dhakephalkar P.K."/>
            <person name="Rahalkar M.C."/>
        </authorList>
    </citation>
    <scope>NUCLEOTIDE SEQUENCE [LARGE SCALE GENOMIC DNA]</scope>
    <source>
        <strain evidence="3">Sn10-6</strain>
    </source>
</reference>
<evidence type="ECO:0000313" key="3">
    <source>
        <dbReference type="Proteomes" id="UP000033684"/>
    </source>
</evidence>
<gene>
    <name evidence="2" type="ORF">VZ94_00560</name>
</gene>
<dbReference type="AlphaFoldDB" id="A0A0F3IR69"/>
<evidence type="ECO:0000256" key="1">
    <source>
        <dbReference type="SAM" id="Coils"/>
    </source>
</evidence>
<feature type="coiled-coil region" evidence="1">
    <location>
        <begin position="22"/>
        <end position="56"/>
    </location>
</feature>
<organism evidence="2 3">
    <name type="scientific">Methylocucumis oryzae</name>
    <dbReference type="NCBI Taxonomy" id="1632867"/>
    <lineage>
        <taxon>Bacteria</taxon>
        <taxon>Pseudomonadati</taxon>
        <taxon>Pseudomonadota</taxon>
        <taxon>Gammaproteobacteria</taxon>
        <taxon>Methylococcales</taxon>
        <taxon>Methylococcaceae</taxon>
        <taxon>Methylocucumis</taxon>
    </lineage>
</organism>
<dbReference type="EMBL" id="LAJX01000004">
    <property type="protein sequence ID" value="KJV08084.1"/>
    <property type="molecule type" value="Genomic_DNA"/>
</dbReference>
<keyword evidence="3" id="KW-1185">Reference proteome</keyword>
<comment type="caution">
    <text evidence="2">The sequence shown here is derived from an EMBL/GenBank/DDBJ whole genome shotgun (WGS) entry which is preliminary data.</text>
</comment>
<evidence type="ECO:0000313" key="2">
    <source>
        <dbReference type="EMBL" id="KJV08084.1"/>
    </source>
</evidence>
<protein>
    <submittedName>
        <fullName evidence="2">Uncharacterized protein</fullName>
    </submittedName>
</protein>
<reference evidence="2 3" key="2">
    <citation type="journal article" date="2016" name="Microb. Ecol.">
        <title>Genome Characteristics of a Novel Type I Methanotroph (Sn10-6) Isolated from a Flooded Indian Rice Field.</title>
        <authorList>
            <person name="Rahalkar M.C."/>
            <person name="Pandit P.S."/>
            <person name="Dhakephalkar P.K."/>
            <person name="Pore S."/>
            <person name="Arora P."/>
            <person name="Kapse N."/>
        </authorList>
    </citation>
    <scope>NUCLEOTIDE SEQUENCE [LARGE SCALE GENOMIC DNA]</scope>
    <source>
        <strain evidence="2 3">Sn10-6</strain>
    </source>
</reference>